<protein>
    <submittedName>
        <fullName evidence="1">Uncharacterized protein</fullName>
    </submittedName>
</protein>
<comment type="caution">
    <text evidence="1">The sequence shown here is derived from an EMBL/GenBank/DDBJ whole genome shotgun (WGS) entry which is preliminary data.</text>
</comment>
<dbReference type="RefSeq" id="WP_036086019.1">
    <property type="nucleotide sequence ID" value="NZ_CBCSHQ010000004.1"/>
</dbReference>
<name>A0A099W8J4_9LIST</name>
<dbReference type="OrthoDB" id="2365855at2"/>
<organism evidence="1 2">
    <name type="scientific">Listeria booriae</name>
    <dbReference type="NCBI Taxonomy" id="1552123"/>
    <lineage>
        <taxon>Bacteria</taxon>
        <taxon>Bacillati</taxon>
        <taxon>Bacillota</taxon>
        <taxon>Bacilli</taxon>
        <taxon>Bacillales</taxon>
        <taxon>Listeriaceae</taxon>
        <taxon>Listeria</taxon>
    </lineage>
</organism>
<dbReference type="Proteomes" id="UP000029844">
    <property type="component" value="Unassembled WGS sequence"/>
</dbReference>
<proteinExistence type="predicted"/>
<dbReference type="AlphaFoldDB" id="A0A099W8J4"/>
<dbReference type="EMBL" id="JNFA01000023">
    <property type="protein sequence ID" value="KGL40778.1"/>
    <property type="molecule type" value="Genomic_DNA"/>
</dbReference>
<reference evidence="1 2" key="1">
    <citation type="submission" date="2014-05" db="EMBL/GenBank/DDBJ databases">
        <title>Novel Listeriaceae from food processing environments.</title>
        <authorList>
            <person name="den Bakker H.C."/>
        </authorList>
    </citation>
    <scope>NUCLEOTIDE SEQUENCE [LARGE SCALE GENOMIC DNA]</scope>
    <source>
        <strain evidence="1 2">FSL A5-0281</strain>
    </source>
</reference>
<evidence type="ECO:0000313" key="1">
    <source>
        <dbReference type="EMBL" id="KGL40778.1"/>
    </source>
</evidence>
<accession>A0A099W8J4</accession>
<gene>
    <name evidence="1" type="ORF">EP57_09495</name>
</gene>
<dbReference type="STRING" id="1552123.EP57_09495"/>
<dbReference type="GeneID" id="58717606"/>
<evidence type="ECO:0000313" key="2">
    <source>
        <dbReference type="Proteomes" id="UP000029844"/>
    </source>
</evidence>
<sequence>MKKICIGIVLSLILVYAGISFSQPPILKGSSENWSAVYKPRKGDEADTEKYPWMGTIKWKKSGKVKLLKMEQIEGEKTYPLFDREILAVEAGNFNGKKLVDNETYYNPPRKKDLEGGTTFKITWEKDGEVASELLDLKWKRRMFVKPLI</sequence>
<keyword evidence="2" id="KW-1185">Reference proteome</keyword>